<dbReference type="Pfam" id="PF00196">
    <property type="entry name" value="GerE"/>
    <property type="match status" value="1"/>
</dbReference>
<dbReference type="SUPFAM" id="SSF46894">
    <property type="entry name" value="C-terminal effector domain of the bipartite response regulators"/>
    <property type="match status" value="1"/>
</dbReference>
<dbReference type="Pfam" id="PF13191">
    <property type="entry name" value="AAA_16"/>
    <property type="match status" value="1"/>
</dbReference>
<feature type="domain" description="HTH luxR-type" evidence="4">
    <location>
        <begin position="848"/>
        <end position="913"/>
    </location>
</feature>
<accession>A0A501PJK3</accession>
<dbReference type="SUPFAM" id="SSF52540">
    <property type="entry name" value="P-loop containing nucleoside triphosphate hydrolases"/>
    <property type="match status" value="1"/>
</dbReference>
<dbReference type="GO" id="GO:0003677">
    <property type="term" value="F:DNA binding"/>
    <property type="evidence" value="ECO:0007669"/>
    <property type="project" value="UniProtKB-KW"/>
</dbReference>
<dbReference type="Proteomes" id="UP000319148">
    <property type="component" value="Unassembled WGS sequence"/>
</dbReference>
<comment type="caution">
    <text evidence="5">The sequence shown here is derived from an EMBL/GenBank/DDBJ whole genome shotgun (WGS) entry which is preliminary data.</text>
</comment>
<evidence type="ECO:0000256" key="3">
    <source>
        <dbReference type="ARBA" id="ARBA00023163"/>
    </source>
</evidence>
<dbReference type="PANTHER" id="PTHR44688:SF16">
    <property type="entry name" value="DNA-BINDING TRANSCRIPTIONAL ACTIVATOR DEVR_DOSR"/>
    <property type="match status" value="1"/>
</dbReference>
<dbReference type="InterPro" id="IPR036388">
    <property type="entry name" value="WH-like_DNA-bd_sf"/>
</dbReference>
<gene>
    <name evidence="5" type="ORF">FIV46_08170</name>
</gene>
<protein>
    <recommendedName>
        <fullName evidence="4">HTH luxR-type domain-containing protein</fullName>
    </recommendedName>
</protein>
<evidence type="ECO:0000256" key="2">
    <source>
        <dbReference type="ARBA" id="ARBA00023125"/>
    </source>
</evidence>
<evidence type="ECO:0000313" key="5">
    <source>
        <dbReference type="EMBL" id="TPD60693.1"/>
    </source>
</evidence>
<dbReference type="SUPFAM" id="SSF48452">
    <property type="entry name" value="TPR-like"/>
    <property type="match status" value="1"/>
</dbReference>
<dbReference type="InterPro" id="IPR011990">
    <property type="entry name" value="TPR-like_helical_dom_sf"/>
</dbReference>
<keyword evidence="1" id="KW-0805">Transcription regulation</keyword>
<reference evidence="6" key="1">
    <citation type="submission" date="2019-06" db="EMBL/GenBank/DDBJ databases">
        <title>The complete genome of Emcibacter congregatus ZYLT.</title>
        <authorList>
            <person name="Zhao Z."/>
        </authorList>
    </citation>
    <scope>NUCLEOTIDE SEQUENCE [LARGE SCALE GENOMIC DNA]</scope>
    <source>
        <strain evidence="6">MCCC 1A06723</strain>
    </source>
</reference>
<dbReference type="PRINTS" id="PR00038">
    <property type="entry name" value="HTHLUXR"/>
</dbReference>
<dbReference type="Gene3D" id="1.10.10.10">
    <property type="entry name" value="Winged helix-like DNA-binding domain superfamily/Winged helix DNA-binding domain"/>
    <property type="match status" value="1"/>
</dbReference>
<dbReference type="CDD" id="cd06170">
    <property type="entry name" value="LuxR_C_like"/>
    <property type="match status" value="1"/>
</dbReference>
<organism evidence="5 6">
    <name type="scientific">Emcibacter nanhaiensis</name>
    <dbReference type="NCBI Taxonomy" id="1505037"/>
    <lineage>
        <taxon>Bacteria</taxon>
        <taxon>Pseudomonadati</taxon>
        <taxon>Pseudomonadota</taxon>
        <taxon>Alphaproteobacteria</taxon>
        <taxon>Emcibacterales</taxon>
        <taxon>Emcibacteraceae</taxon>
        <taxon>Emcibacter</taxon>
    </lineage>
</organism>
<dbReference type="InterPro" id="IPR059106">
    <property type="entry name" value="WHD_MalT"/>
</dbReference>
<dbReference type="AlphaFoldDB" id="A0A501PJK3"/>
<dbReference type="GO" id="GO:0006355">
    <property type="term" value="P:regulation of DNA-templated transcription"/>
    <property type="evidence" value="ECO:0007669"/>
    <property type="project" value="InterPro"/>
</dbReference>
<dbReference type="InterPro" id="IPR041617">
    <property type="entry name" value="TPR_MalT"/>
</dbReference>
<dbReference type="Gene3D" id="1.25.40.10">
    <property type="entry name" value="Tetratricopeptide repeat domain"/>
    <property type="match status" value="1"/>
</dbReference>
<sequence>MITDLIITKLHPPGSRADRISRPQLENLFDREGFRKVTLLSAGAGFGKTTLMASWFHKMKARGVAAAWVSLDSRDQDLGQFLNYLIAALKVAGAVKGDNAESILQNKLDNRYFAALGALINELATAQQEVVLFLDDYHLADGREVSQLMESFISLAPAGFHFVISSRTKPQLPLASLKVQDQVVVLSEQDLRFSDGETAEFLKEIKGLDISRNDLDHLVRSTEGWVAGLQLIALALRDNLLEKNFLQQFSGSSRDVVDFLTTNVLANQPPHVREFMLVTSVLERFNAEIAEQLTGGQDVQGTIEYLEDNNLFIFPLDQNRGWYRYHQLFREFLLSQLKRSHRDRIPELKRKAAQWFADAGLIVEAVTLAHESGDSDYLAELVEIHADTIRRRGHMPLMLDWCKKIPEDLARTRPQIPIYEGYALFHMRRPIEAAGAAYRVEKAIEEAEKRNLFSPEELNIWRQDIKVIKTGVAIAADDVVEAEKLASVTLEVDGPQAGFLKGAMNNMLGYACTSLNKFDKARMALDKAREAHTTVRSVYGVVYADCFTGILEMAQGNLRRAYDCFVHAEQTVAGDNLPNSPAIAVSRLYQGLAFYEWGRLEDALRLITENIELVEECGQAEAPIMGYAILARLYRALDRPEDIYVPLEQAARICQQDKLHRLHVLTEYDYIQQLILDDRITEALERARRTGIDLASLDEDFAIGEWDRIKCVRSLTKARLLMAAGNAGQAISLLQHLEELANKVGRTRRLLEIRILLALALDAAGNREEALEYLRSAVLLGQPERYVRAFADEGSAVAPLLRALLHRNDMIDPSVGEYVSELATVCGPEDLGRSPMLPSAVKASPVDKRYILEPLSERELDVLRLLSMGYSNQKIGKELSIAENTVKWHIKNLFEKLDVKNRTSAVLAAQDLELI</sequence>
<dbReference type="PROSITE" id="PS50043">
    <property type="entry name" value="HTH_LUXR_2"/>
    <property type="match status" value="1"/>
</dbReference>
<dbReference type="InterPro" id="IPR019734">
    <property type="entry name" value="TPR_rpt"/>
</dbReference>
<dbReference type="EMBL" id="VFIY01000006">
    <property type="protein sequence ID" value="TPD60693.1"/>
    <property type="molecule type" value="Genomic_DNA"/>
</dbReference>
<keyword evidence="3" id="KW-0804">Transcription</keyword>
<dbReference type="PROSITE" id="PS00622">
    <property type="entry name" value="HTH_LUXR_1"/>
    <property type="match status" value="1"/>
</dbReference>
<name>A0A501PJK3_9PROT</name>
<dbReference type="Gene3D" id="3.40.50.300">
    <property type="entry name" value="P-loop containing nucleotide triphosphate hydrolases"/>
    <property type="match status" value="1"/>
</dbReference>
<dbReference type="InterPro" id="IPR016032">
    <property type="entry name" value="Sig_transdc_resp-reg_C-effctor"/>
</dbReference>
<proteinExistence type="predicted"/>
<dbReference type="InterPro" id="IPR041664">
    <property type="entry name" value="AAA_16"/>
</dbReference>
<dbReference type="InterPro" id="IPR027417">
    <property type="entry name" value="P-loop_NTPase"/>
</dbReference>
<keyword evidence="2" id="KW-0238">DNA-binding</keyword>
<dbReference type="Pfam" id="PF17874">
    <property type="entry name" value="TPR_MalT"/>
    <property type="match status" value="1"/>
</dbReference>
<evidence type="ECO:0000259" key="4">
    <source>
        <dbReference type="PROSITE" id="PS50043"/>
    </source>
</evidence>
<dbReference type="PANTHER" id="PTHR44688">
    <property type="entry name" value="DNA-BINDING TRANSCRIPTIONAL ACTIVATOR DEVR_DOSR"/>
    <property type="match status" value="1"/>
</dbReference>
<dbReference type="SMART" id="SM00028">
    <property type="entry name" value="TPR"/>
    <property type="match status" value="3"/>
</dbReference>
<evidence type="ECO:0000313" key="6">
    <source>
        <dbReference type="Proteomes" id="UP000319148"/>
    </source>
</evidence>
<dbReference type="Pfam" id="PF25873">
    <property type="entry name" value="WHD_MalT"/>
    <property type="match status" value="1"/>
</dbReference>
<dbReference type="OrthoDB" id="9807052at2"/>
<evidence type="ECO:0000256" key="1">
    <source>
        <dbReference type="ARBA" id="ARBA00023015"/>
    </source>
</evidence>
<keyword evidence="6" id="KW-1185">Reference proteome</keyword>
<dbReference type="RefSeq" id="WP_139940317.1">
    <property type="nucleotide sequence ID" value="NZ_JBHSYP010000008.1"/>
</dbReference>
<dbReference type="InterPro" id="IPR000792">
    <property type="entry name" value="Tscrpt_reg_LuxR_C"/>
</dbReference>
<dbReference type="SMART" id="SM00421">
    <property type="entry name" value="HTH_LUXR"/>
    <property type="match status" value="1"/>
</dbReference>